<geneLocation type="plasmid" evidence="2 3">
    <name>unnamed1</name>
</geneLocation>
<dbReference type="Proteomes" id="UP001221519">
    <property type="component" value="Plasmid unnamed1"/>
</dbReference>
<protein>
    <recommendedName>
        <fullName evidence="4">Single-stranded DNA-binding protein</fullName>
    </recommendedName>
</protein>
<keyword evidence="3" id="KW-1185">Reference proteome</keyword>
<reference evidence="2 3" key="1">
    <citation type="submission" date="2023-02" db="EMBL/GenBank/DDBJ databases">
        <title>Pathogen: clinical or host-associated sample.</title>
        <authorList>
            <person name="Hergert J."/>
            <person name="Casey R."/>
            <person name="Wagner J."/>
            <person name="Young E.L."/>
            <person name="Oakeson K.F."/>
        </authorList>
    </citation>
    <scope>NUCLEOTIDE SEQUENCE [LARGE SCALE GENOMIC DNA]</scope>
    <source>
        <strain evidence="2 3">2022CK-00829</strain>
        <plasmid evidence="2 3">unnamed1</plasmid>
    </source>
</reference>
<accession>A0ABY7XH94</accession>
<organism evidence="2 3">
    <name type="scientific">Paenibacillus urinalis</name>
    <dbReference type="NCBI Taxonomy" id="521520"/>
    <lineage>
        <taxon>Bacteria</taxon>
        <taxon>Bacillati</taxon>
        <taxon>Bacillota</taxon>
        <taxon>Bacilli</taxon>
        <taxon>Bacillales</taxon>
        <taxon>Paenibacillaceae</taxon>
        <taxon>Paenibacillus</taxon>
    </lineage>
</organism>
<feature type="compositionally biased region" description="Low complexity" evidence="1">
    <location>
        <begin position="130"/>
        <end position="148"/>
    </location>
</feature>
<keyword evidence="2" id="KW-0614">Plasmid</keyword>
<proteinExistence type="predicted"/>
<dbReference type="RefSeq" id="WP_052512166.1">
    <property type="nucleotide sequence ID" value="NZ_CP118109.1"/>
</dbReference>
<sequence>MSNYQNNGQGQQGNNNQGNSMPSHAEIELIVNLATVKDPNNQNGDRVHAYARAVGDSKVANASVAVNHQGQSEPDYWNLEVWANGDRDGNFKFLMEHCYKGRQLFIKGIPMLKKNTDGRMFPTIKVSKIQGLGSSNNNQSGNGSNQQQGGFGQQQQQGGGFQQQGYQQQPQQGFGQQQAGGFQQQQPQQGGFQQQPQQPQQGAPAWGNQQGFNQQQNGFGQQQPAGFGAPQQGGMPQNQPPQGNFQPPFGAPQR</sequence>
<feature type="region of interest" description="Disordered" evidence="1">
    <location>
        <begin position="130"/>
        <end position="254"/>
    </location>
</feature>
<dbReference type="EMBL" id="CP118109">
    <property type="protein sequence ID" value="WDI05212.1"/>
    <property type="molecule type" value="Genomic_DNA"/>
</dbReference>
<evidence type="ECO:0000256" key="1">
    <source>
        <dbReference type="SAM" id="MobiDB-lite"/>
    </source>
</evidence>
<evidence type="ECO:0000313" key="2">
    <source>
        <dbReference type="EMBL" id="WDI05212.1"/>
    </source>
</evidence>
<gene>
    <name evidence="2" type="ORF">PUW25_25730</name>
</gene>
<feature type="compositionally biased region" description="Low complexity" evidence="1">
    <location>
        <begin position="163"/>
        <end position="254"/>
    </location>
</feature>
<feature type="compositionally biased region" description="Gly residues" evidence="1">
    <location>
        <begin position="149"/>
        <end position="162"/>
    </location>
</feature>
<evidence type="ECO:0008006" key="4">
    <source>
        <dbReference type="Google" id="ProtNLM"/>
    </source>
</evidence>
<feature type="region of interest" description="Disordered" evidence="1">
    <location>
        <begin position="1"/>
        <end position="22"/>
    </location>
</feature>
<evidence type="ECO:0000313" key="3">
    <source>
        <dbReference type="Proteomes" id="UP001221519"/>
    </source>
</evidence>
<name>A0ABY7XH94_9BACL</name>
<feature type="compositionally biased region" description="Low complexity" evidence="1">
    <location>
        <begin position="1"/>
        <end position="19"/>
    </location>
</feature>